<dbReference type="RefSeq" id="WP_343072637.1">
    <property type="nucleotide sequence ID" value="NZ_BAAALO010000005.1"/>
</dbReference>
<proteinExistence type="predicted"/>
<comment type="caution">
    <text evidence="2">The sequence shown here is derived from an EMBL/GenBank/DDBJ whole genome shotgun (WGS) entry which is preliminary data.</text>
</comment>
<dbReference type="Pfam" id="PF06445">
    <property type="entry name" value="GyrI-like"/>
    <property type="match status" value="1"/>
</dbReference>
<dbReference type="EMBL" id="JACHIU010000001">
    <property type="protein sequence ID" value="MBB6473208.1"/>
    <property type="molecule type" value="Genomic_DNA"/>
</dbReference>
<evidence type="ECO:0000313" key="2">
    <source>
        <dbReference type="EMBL" id="MBB6473208.1"/>
    </source>
</evidence>
<dbReference type="InterPro" id="IPR010499">
    <property type="entry name" value="AraC_E-bd"/>
</dbReference>
<gene>
    <name evidence="2" type="ORF">BJ992_002639</name>
</gene>
<dbReference type="InterPro" id="IPR029442">
    <property type="entry name" value="GyrI-like"/>
</dbReference>
<sequence>MTVRPLLDDREARPYAAIPITASFSRWGEVNALVPEMFTWLAAGGLSPAGPPFYRYWVAGDREREFRLEVGVPVAEPVEGDGRVIPGTIPAGRYLVAVHTGHPDRLAGTIKEVDAWAAENGVRFDTGVEDGVEVWRGRFDFWLTDPAESPDPETWSTELAYLTRSPTAQA</sequence>
<dbReference type="SMART" id="SM00871">
    <property type="entry name" value="AraC_E_bind"/>
    <property type="match status" value="1"/>
</dbReference>
<accession>A0A7X0M5Z8</accession>
<dbReference type="InterPro" id="IPR011256">
    <property type="entry name" value="Reg_factor_effector_dom_sf"/>
</dbReference>
<name>A0A7X0M5Z8_9ACTN</name>
<protein>
    <submittedName>
        <fullName evidence="2">Effector-binding domain-containing protein</fullName>
    </submittedName>
</protein>
<dbReference type="Proteomes" id="UP000555564">
    <property type="component" value="Unassembled WGS sequence"/>
</dbReference>
<evidence type="ECO:0000313" key="3">
    <source>
        <dbReference type="Proteomes" id="UP000555564"/>
    </source>
</evidence>
<evidence type="ECO:0000259" key="1">
    <source>
        <dbReference type="SMART" id="SM00871"/>
    </source>
</evidence>
<reference evidence="2 3" key="1">
    <citation type="submission" date="2020-08" db="EMBL/GenBank/DDBJ databases">
        <title>Sequencing the genomes of 1000 actinobacteria strains.</title>
        <authorList>
            <person name="Klenk H.-P."/>
        </authorList>
    </citation>
    <scope>NUCLEOTIDE SEQUENCE [LARGE SCALE GENOMIC DNA]</scope>
    <source>
        <strain evidence="2 3">DSM 44936</strain>
    </source>
</reference>
<dbReference type="AlphaFoldDB" id="A0A7X0M5Z8"/>
<dbReference type="Gene3D" id="3.20.80.10">
    <property type="entry name" value="Regulatory factor, effector binding domain"/>
    <property type="match status" value="1"/>
</dbReference>
<feature type="domain" description="AraC effector-binding" evidence="1">
    <location>
        <begin position="3"/>
        <end position="164"/>
    </location>
</feature>
<keyword evidence="3" id="KW-1185">Reference proteome</keyword>
<dbReference type="SUPFAM" id="SSF55136">
    <property type="entry name" value="Probable bacterial effector-binding domain"/>
    <property type="match status" value="1"/>
</dbReference>
<organism evidence="2 3">
    <name type="scientific">Sphaerisporangium rubeum</name>
    <dbReference type="NCBI Taxonomy" id="321317"/>
    <lineage>
        <taxon>Bacteria</taxon>
        <taxon>Bacillati</taxon>
        <taxon>Actinomycetota</taxon>
        <taxon>Actinomycetes</taxon>
        <taxon>Streptosporangiales</taxon>
        <taxon>Streptosporangiaceae</taxon>
        <taxon>Sphaerisporangium</taxon>
    </lineage>
</organism>